<dbReference type="Gene3D" id="3.30.420.40">
    <property type="match status" value="2"/>
</dbReference>
<dbReference type="GO" id="GO:0051536">
    <property type="term" value="F:iron-sulfur cluster binding"/>
    <property type="evidence" value="ECO:0007669"/>
    <property type="project" value="UniProtKB-KW"/>
</dbReference>
<dbReference type="KEGG" id="ain:Acin_0319"/>
<dbReference type="RefSeq" id="WP_009016068.1">
    <property type="nucleotide sequence ID" value="NC_016077.1"/>
</dbReference>
<keyword evidence="8" id="KW-1185">Reference proteome</keyword>
<dbReference type="InParanoid" id="G4Q834"/>
<evidence type="ECO:0000256" key="4">
    <source>
        <dbReference type="ARBA" id="ARBA00023004"/>
    </source>
</evidence>
<reference evidence="7 8" key="1">
    <citation type="journal article" date="2011" name="J. Bacteriol.">
        <title>Complete genome sequence of Acidaminococcus intestini RYC-MR95, a Gram-negative bacterium from the phylum Firmicutes.</title>
        <authorList>
            <person name="D'Auria G."/>
            <person name="Galan J.C."/>
            <person name="Rodriguez-Alcayna M."/>
            <person name="Moya A."/>
            <person name="Baquero F."/>
            <person name="Latorre A."/>
        </authorList>
    </citation>
    <scope>NUCLEOTIDE SEQUENCE [LARGE SCALE GENOMIC DNA]</scope>
    <source>
        <strain evidence="7 8">RyC-MR95</strain>
    </source>
</reference>
<dbReference type="Pfam" id="PF01869">
    <property type="entry name" value="BcrAD_BadFG"/>
    <property type="match status" value="1"/>
</dbReference>
<keyword evidence="5" id="KW-0411">Iron-sulfur</keyword>
<proteinExistence type="predicted"/>
<evidence type="ECO:0000256" key="1">
    <source>
        <dbReference type="ARBA" id="ARBA00001966"/>
    </source>
</evidence>
<dbReference type="PANTHER" id="PTHR32329:SF2">
    <property type="entry name" value="BIFUNCTIONAL PROTEIN [INCLUDES 2-HYDROXYACYL-COA DEHYDRATASE (N-TER) AND ITS ACTIVATOR DOMAIN (C_TERM)"/>
    <property type="match status" value="1"/>
</dbReference>
<protein>
    <recommendedName>
        <fullName evidence="6">ATPase BadF/BadG/BcrA/BcrD type domain-containing protein</fullName>
    </recommendedName>
</protein>
<feature type="domain" description="ATPase BadF/BadG/BcrA/BcrD type" evidence="6">
    <location>
        <begin position="6"/>
        <end position="254"/>
    </location>
</feature>
<dbReference type="EMBL" id="CP003058">
    <property type="protein sequence ID" value="AEQ21563.1"/>
    <property type="molecule type" value="Genomic_DNA"/>
</dbReference>
<dbReference type="PANTHER" id="PTHR32329">
    <property type="entry name" value="BIFUNCTIONAL PROTEIN [INCLUDES 2-HYDROXYACYL-COA DEHYDRATASE (N-TER) AND ITS ACTIVATOR DOMAIN (C_TERM)-RELATED"/>
    <property type="match status" value="1"/>
</dbReference>
<gene>
    <name evidence="7" type="ordered locus">Acin_0319</name>
</gene>
<accession>G4Q834</accession>
<dbReference type="InterPro" id="IPR008275">
    <property type="entry name" value="CoA_E_activase_dom"/>
</dbReference>
<dbReference type="eggNOG" id="COG1924">
    <property type="taxonomic scope" value="Bacteria"/>
</dbReference>
<dbReference type="FunFam" id="3.30.420.40:FF:000217">
    <property type="entry name" value="2-hydroxyisocaproyl-CoA dehydratase activator"/>
    <property type="match status" value="1"/>
</dbReference>
<dbReference type="CDD" id="cd24103">
    <property type="entry name" value="ASKHA_NBD_HgdC_HadI-like"/>
    <property type="match status" value="1"/>
</dbReference>
<dbReference type="Proteomes" id="UP000007093">
    <property type="component" value="Chromosome"/>
</dbReference>
<comment type="subunit">
    <text evidence="2">Homodimer.</text>
</comment>
<evidence type="ECO:0000313" key="7">
    <source>
        <dbReference type="EMBL" id="AEQ21563.1"/>
    </source>
</evidence>
<dbReference type="InterPro" id="IPR051805">
    <property type="entry name" value="Dehydratase_Activator_Redct"/>
</dbReference>
<organism evidence="7 8">
    <name type="scientific">Acidaminococcus intestini (strain RyC-MR95)</name>
    <dbReference type="NCBI Taxonomy" id="568816"/>
    <lineage>
        <taxon>Bacteria</taxon>
        <taxon>Bacillati</taxon>
        <taxon>Bacillota</taxon>
        <taxon>Negativicutes</taxon>
        <taxon>Acidaminococcales</taxon>
        <taxon>Acidaminococcaceae</taxon>
        <taxon>Acidaminococcus</taxon>
    </lineage>
</organism>
<dbReference type="GO" id="GO:0046872">
    <property type="term" value="F:metal ion binding"/>
    <property type="evidence" value="ECO:0007669"/>
    <property type="project" value="UniProtKB-KW"/>
</dbReference>
<name>G4Q834_ACIIR</name>
<dbReference type="GeneID" id="92877686"/>
<dbReference type="PATRIC" id="fig|568816.4.peg.312"/>
<dbReference type="InterPro" id="IPR043129">
    <property type="entry name" value="ATPase_NBD"/>
</dbReference>
<evidence type="ECO:0000256" key="3">
    <source>
        <dbReference type="ARBA" id="ARBA00022723"/>
    </source>
</evidence>
<dbReference type="NCBIfam" id="TIGR00241">
    <property type="entry name" value="CoA_E_activ"/>
    <property type="match status" value="1"/>
</dbReference>
<evidence type="ECO:0000256" key="2">
    <source>
        <dbReference type="ARBA" id="ARBA00011738"/>
    </source>
</evidence>
<comment type="cofactor">
    <cofactor evidence="1">
        <name>[4Fe-4S] cluster</name>
        <dbReference type="ChEBI" id="CHEBI:49883"/>
    </cofactor>
</comment>
<dbReference type="HOGENOM" id="CLU_066597_0_0_9"/>
<dbReference type="SUPFAM" id="SSF53067">
    <property type="entry name" value="Actin-like ATPase domain"/>
    <property type="match status" value="1"/>
</dbReference>
<evidence type="ECO:0000313" key="8">
    <source>
        <dbReference type="Proteomes" id="UP000007093"/>
    </source>
</evidence>
<keyword evidence="3" id="KW-0479">Metal-binding</keyword>
<evidence type="ECO:0000256" key="5">
    <source>
        <dbReference type="ARBA" id="ARBA00023014"/>
    </source>
</evidence>
<evidence type="ECO:0000259" key="6">
    <source>
        <dbReference type="Pfam" id="PF01869"/>
    </source>
</evidence>
<dbReference type="AlphaFoldDB" id="G4Q834"/>
<sequence>MSIYTLGIDIGSTASKCIILKDGKDIVAKSLVDVGAGTTGPARAISEVLESANMKREDLAFTLATGYGRNSLEGIADKQMSELSCHAMGAHFLWPNVHTVIDIGGQDAKVIHIENGAMTNFQMNDKCAAGTGRFLDVMARVLEVKVSDLAPLGAQSTKRVPISSTCTVFAESEVISQLSKGTNKIDIIAGIHRSVASRVIGLVNRVGVSPDVAMTGGVAQNYGIVHALEEGLGVEIKTSPLAQYNGALGAALYAYRKASK</sequence>
<dbReference type="InterPro" id="IPR002731">
    <property type="entry name" value="ATPase_BadF"/>
</dbReference>
<keyword evidence="4" id="KW-0408">Iron</keyword>
<dbReference type="STRING" id="568816.Acin_0319"/>